<proteinExistence type="predicted"/>
<evidence type="ECO:0000313" key="4">
    <source>
        <dbReference type="Proteomes" id="UP000037460"/>
    </source>
</evidence>
<comment type="caution">
    <text evidence="3">The sequence shown here is derived from an EMBL/GenBank/DDBJ whole genome shotgun (WGS) entry which is preliminary data.</text>
</comment>
<evidence type="ECO:0000256" key="2">
    <source>
        <dbReference type="SAM" id="Phobius"/>
    </source>
</evidence>
<keyword evidence="4" id="KW-1185">Reference proteome</keyword>
<evidence type="ECO:0000256" key="1">
    <source>
        <dbReference type="SAM" id="MobiDB-lite"/>
    </source>
</evidence>
<keyword evidence="2" id="KW-1133">Transmembrane helix</keyword>
<feature type="compositionally biased region" description="Low complexity" evidence="1">
    <location>
        <begin position="43"/>
        <end position="56"/>
    </location>
</feature>
<gene>
    <name evidence="3" type="ORF">Ctob_004252</name>
</gene>
<evidence type="ECO:0000313" key="3">
    <source>
        <dbReference type="EMBL" id="KOO28305.1"/>
    </source>
</evidence>
<feature type="compositionally biased region" description="Basic and acidic residues" evidence="1">
    <location>
        <begin position="164"/>
        <end position="173"/>
    </location>
</feature>
<name>A0A0M0JP84_9EUKA</name>
<accession>A0A0M0JP84</accession>
<dbReference type="Proteomes" id="UP000037460">
    <property type="component" value="Unassembled WGS sequence"/>
</dbReference>
<organism evidence="3 4">
    <name type="scientific">Chrysochromulina tobinii</name>
    <dbReference type="NCBI Taxonomy" id="1460289"/>
    <lineage>
        <taxon>Eukaryota</taxon>
        <taxon>Haptista</taxon>
        <taxon>Haptophyta</taxon>
        <taxon>Prymnesiophyceae</taxon>
        <taxon>Prymnesiales</taxon>
        <taxon>Chrysochromulinaceae</taxon>
        <taxon>Chrysochromulina</taxon>
    </lineage>
</organism>
<feature type="region of interest" description="Disordered" evidence="1">
    <location>
        <begin position="153"/>
        <end position="186"/>
    </location>
</feature>
<keyword evidence="2" id="KW-0472">Membrane</keyword>
<keyword evidence="2" id="KW-0812">Transmembrane</keyword>
<dbReference type="AlphaFoldDB" id="A0A0M0JP84"/>
<feature type="transmembrane region" description="Helical" evidence="2">
    <location>
        <begin position="6"/>
        <end position="27"/>
    </location>
</feature>
<feature type="compositionally biased region" description="Basic residues" evidence="1">
    <location>
        <begin position="174"/>
        <end position="186"/>
    </location>
</feature>
<sequence length="186" mass="19996">MSNLAQALKIAGATVAVVAVGTAYVLIHEHRRKLKKERRAAAEAEGASGASADGRSSSYMSVDRLLKLLNELAKAAYTLIEQMVHEKHVSTGRALETCVDELQKDFEAAMEAVMGSIRAQHGVTEQTMSLAMMQHQDNPKVAAAVVALREAMAGKPPPGYSEANKADEAEAAKQRVRRKNKSGKRG</sequence>
<feature type="region of interest" description="Disordered" evidence="1">
    <location>
        <begin position="37"/>
        <end position="56"/>
    </location>
</feature>
<reference evidence="4" key="1">
    <citation type="journal article" date="2015" name="PLoS Genet.">
        <title>Genome Sequence and Transcriptome Analyses of Chrysochromulina tobin: Metabolic Tools for Enhanced Algal Fitness in the Prominent Order Prymnesiales (Haptophyceae).</title>
        <authorList>
            <person name="Hovde B.T."/>
            <person name="Deodato C.R."/>
            <person name="Hunsperger H.M."/>
            <person name="Ryken S.A."/>
            <person name="Yost W."/>
            <person name="Jha R.K."/>
            <person name="Patterson J."/>
            <person name="Monnat R.J. Jr."/>
            <person name="Barlow S.B."/>
            <person name="Starkenburg S.R."/>
            <person name="Cattolico R.A."/>
        </authorList>
    </citation>
    <scope>NUCLEOTIDE SEQUENCE</scope>
    <source>
        <strain evidence="4">CCMP291</strain>
    </source>
</reference>
<protein>
    <submittedName>
        <fullName evidence="3">Uncharacterized protein</fullName>
    </submittedName>
</protein>
<dbReference type="EMBL" id="JWZX01002588">
    <property type="protein sequence ID" value="KOO28305.1"/>
    <property type="molecule type" value="Genomic_DNA"/>
</dbReference>